<comment type="caution">
    <text evidence="3">The sequence shown here is derived from an EMBL/GenBank/DDBJ whole genome shotgun (WGS) entry which is preliminary data.</text>
</comment>
<dbReference type="InterPro" id="IPR024203">
    <property type="entry name" value="Deoxy-glucuronate_isom_IolB"/>
</dbReference>
<dbReference type="InterPro" id="IPR021120">
    <property type="entry name" value="KduI/IolB_isomerase"/>
</dbReference>
<dbReference type="InterPro" id="IPR014710">
    <property type="entry name" value="RmlC-like_jellyroll"/>
</dbReference>
<accession>A0A4R0K5P2</accession>
<evidence type="ECO:0000313" key="3">
    <source>
        <dbReference type="EMBL" id="TCC54929.1"/>
    </source>
</evidence>
<protein>
    <submittedName>
        <fullName evidence="3">5-deoxy-glucuronate isomerase</fullName>
        <ecNumber evidence="3">5.3.1.30</ecNumber>
    </submittedName>
</protein>
<dbReference type="EC" id="5.3.1.30" evidence="3"/>
<organism evidence="3 4">
    <name type="scientific">Kribbella pittospori</name>
    <dbReference type="NCBI Taxonomy" id="722689"/>
    <lineage>
        <taxon>Bacteria</taxon>
        <taxon>Bacillati</taxon>
        <taxon>Actinomycetota</taxon>
        <taxon>Actinomycetes</taxon>
        <taxon>Propionibacteriales</taxon>
        <taxon>Kribbellaceae</taxon>
        <taxon>Kribbella</taxon>
    </lineage>
</organism>
<proteinExistence type="predicted"/>
<dbReference type="Pfam" id="PF04962">
    <property type="entry name" value="KduI"/>
    <property type="match status" value="1"/>
</dbReference>
<dbReference type="RefSeq" id="WP_131364669.1">
    <property type="nucleotide sequence ID" value="NZ_SJKB01000017.1"/>
</dbReference>
<evidence type="ECO:0000256" key="2">
    <source>
        <dbReference type="SAM" id="MobiDB-lite"/>
    </source>
</evidence>
<dbReference type="NCBIfam" id="TIGR04378">
    <property type="entry name" value="myo_inos_iolB"/>
    <property type="match status" value="1"/>
</dbReference>
<gene>
    <name evidence="3" type="primary">iolB</name>
    <name evidence="3" type="ORF">E0H73_37655</name>
</gene>
<sequence length="315" mass="34181">MTEWFRPAGSTSHQGFDVSVTPGEKDWEHTGLYVATLRPGQSVEIDTGDCEYLVLPLSGSAEVIVDGETLPLGGRADVFAGPTDLAYVPRNSTLAVTSAGGARIAFPHAKAASDYPYRRIGVEQVETELRGAGVASRQVRNFGTPAVLEADSIIACEVLTPAGNWSSYPPHKHDEHKPGKESVLEEIYYFELQLSDAAPEGVKGNDPIGYQRVYGTEDRPIDVLAEVRDGDVVLVPHGWHGPAMAPPGYDMYYLNVMAGPGTERQWLITDDPNHGWVRDLWATQQIDPRLPFGATDQFGSAEPFDAAEPFGGEQS</sequence>
<dbReference type="InterPro" id="IPR011051">
    <property type="entry name" value="RmlC_Cupin_sf"/>
</dbReference>
<dbReference type="GO" id="GO:0008880">
    <property type="term" value="F:glucuronate isomerase activity"/>
    <property type="evidence" value="ECO:0007669"/>
    <property type="project" value="InterPro"/>
</dbReference>
<dbReference type="EMBL" id="SJKB01000017">
    <property type="protein sequence ID" value="TCC54929.1"/>
    <property type="molecule type" value="Genomic_DNA"/>
</dbReference>
<name>A0A4R0K5P2_9ACTN</name>
<dbReference type="PANTHER" id="PTHR39193:SF1">
    <property type="entry name" value="5-DEOXY-GLUCURONATE ISOMERASE"/>
    <property type="match status" value="1"/>
</dbReference>
<dbReference type="GO" id="GO:0102482">
    <property type="term" value="F:5-deoxy-D-glucuronate isomerase activity"/>
    <property type="evidence" value="ECO:0007669"/>
    <property type="project" value="UniProtKB-EC"/>
</dbReference>
<evidence type="ECO:0000256" key="1">
    <source>
        <dbReference type="ARBA" id="ARBA00023235"/>
    </source>
</evidence>
<dbReference type="OrthoDB" id="9799936at2"/>
<reference evidence="3 4" key="1">
    <citation type="submission" date="2019-02" db="EMBL/GenBank/DDBJ databases">
        <title>Kribbella capetownensis sp. nov. and Kribbella speibonae sp. nov., isolated from soil.</title>
        <authorList>
            <person name="Curtis S.M."/>
            <person name="Norton I."/>
            <person name="Everest G.J."/>
            <person name="Meyers P.R."/>
        </authorList>
    </citation>
    <scope>NUCLEOTIDE SEQUENCE [LARGE SCALE GENOMIC DNA]</scope>
    <source>
        <strain evidence="3 4">NRRL B-24813</strain>
    </source>
</reference>
<keyword evidence="1 3" id="KW-0413">Isomerase</keyword>
<dbReference type="PIRSF" id="PIRSF036628">
    <property type="entry name" value="IolB"/>
    <property type="match status" value="1"/>
</dbReference>
<dbReference type="GO" id="GO:0019310">
    <property type="term" value="P:inositol catabolic process"/>
    <property type="evidence" value="ECO:0007669"/>
    <property type="project" value="InterPro"/>
</dbReference>
<dbReference type="AlphaFoldDB" id="A0A4R0K5P2"/>
<dbReference type="Gene3D" id="2.60.120.10">
    <property type="entry name" value="Jelly Rolls"/>
    <property type="match status" value="2"/>
</dbReference>
<dbReference type="Proteomes" id="UP000291144">
    <property type="component" value="Unassembled WGS sequence"/>
</dbReference>
<keyword evidence="4" id="KW-1185">Reference proteome</keyword>
<dbReference type="SUPFAM" id="SSF51182">
    <property type="entry name" value="RmlC-like cupins"/>
    <property type="match status" value="1"/>
</dbReference>
<dbReference type="PANTHER" id="PTHR39193">
    <property type="entry name" value="5-DEOXY-GLUCURONATE ISOMERASE"/>
    <property type="match status" value="1"/>
</dbReference>
<feature type="region of interest" description="Disordered" evidence="2">
    <location>
        <begin position="292"/>
        <end position="315"/>
    </location>
</feature>
<evidence type="ECO:0000313" key="4">
    <source>
        <dbReference type="Proteomes" id="UP000291144"/>
    </source>
</evidence>